<dbReference type="Proteomes" id="UP000010475">
    <property type="component" value="Chromosome"/>
</dbReference>
<proteinExistence type="predicted"/>
<name>K9WZV9_9NOST</name>
<gene>
    <name evidence="1" type="ORF">Cylst_3614</name>
</gene>
<dbReference type="STRING" id="56107.Cylst_3614"/>
<dbReference type="PATRIC" id="fig|56107.3.peg.3978"/>
<keyword evidence="2" id="KW-1185">Reference proteome</keyword>
<dbReference type="HOGENOM" id="CLU_103642_0_0_3"/>
<reference evidence="1 2" key="1">
    <citation type="submission" date="2012-06" db="EMBL/GenBank/DDBJ databases">
        <title>Finished chromosome of genome of Cylindrospermum stagnale PCC 7417.</title>
        <authorList>
            <consortium name="US DOE Joint Genome Institute"/>
            <person name="Gugger M."/>
            <person name="Coursin T."/>
            <person name="Rippka R."/>
            <person name="Tandeau De Marsac N."/>
            <person name="Huntemann M."/>
            <person name="Wei C.-L."/>
            <person name="Han J."/>
            <person name="Detter J.C."/>
            <person name="Han C."/>
            <person name="Tapia R."/>
            <person name="Chen A."/>
            <person name="Kyrpides N."/>
            <person name="Mavromatis K."/>
            <person name="Markowitz V."/>
            <person name="Szeto E."/>
            <person name="Ivanova N."/>
            <person name="Pagani I."/>
            <person name="Pati A."/>
            <person name="Goodwin L."/>
            <person name="Nordberg H.P."/>
            <person name="Cantor M.N."/>
            <person name="Hua S.X."/>
            <person name="Woyke T."/>
            <person name="Kerfeld C.A."/>
        </authorList>
    </citation>
    <scope>NUCLEOTIDE SEQUENCE [LARGE SCALE GENOMIC DNA]</scope>
    <source>
        <strain evidence="1 2">PCC 7417</strain>
    </source>
</reference>
<evidence type="ECO:0000313" key="1">
    <source>
        <dbReference type="EMBL" id="AFZ25748.1"/>
    </source>
</evidence>
<protein>
    <submittedName>
        <fullName evidence="1">Uncharacterized protein</fullName>
    </submittedName>
</protein>
<evidence type="ECO:0000313" key="2">
    <source>
        <dbReference type="Proteomes" id="UP000010475"/>
    </source>
</evidence>
<dbReference type="RefSeq" id="WP_015208996.1">
    <property type="nucleotide sequence ID" value="NC_019757.1"/>
</dbReference>
<organism evidence="1 2">
    <name type="scientific">Cylindrospermum stagnale PCC 7417</name>
    <dbReference type="NCBI Taxonomy" id="56107"/>
    <lineage>
        <taxon>Bacteria</taxon>
        <taxon>Bacillati</taxon>
        <taxon>Cyanobacteriota</taxon>
        <taxon>Cyanophyceae</taxon>
        <taxon>Nostocales</taxon>
        <taxon>Nostocaceae</taxon>
        <taxon>Cylindrospermum</taxon>
    </lineage>
</organism>
<dbReference type="OrthoDB" id="422386at2"/>
<dbReference type="KEGG" id="csg:Cylst_3614"/>
<dbReference type="eggNOG" id="ENOG50334MY">
    <property type="taxonomic scope" value="Bacteria"/>
</dbReference>
<accession>K9WZV9</accession>
<sequence length="214" mass="24051">MTNKINSSDTFPALSSPLDLELLEALLEPDDATYPWNPADEESEAYFYQLEQQFTLPDWLEAELTTSSQDFYHHLDTLWSEITVCDNHTTEQTVADHLQENLYGVFAASVPQIWLKAIAQKASEIFASQQSTGEQLVECVQAVLPNWGVEDLLVLARPFAYSMRGSRQQSVVSVINNVGNRNWTGLSEIEQAKVSLAIAHYALIELNNKQKTEA</sequence>
<dbReference type="AlphaFoldDB" id="K9WZV9"/>
<dbReference type="EMBL" id="CP003642">
    <property type="protein sequence ID" value="AFZ25748.1"/>
    <property type="molecule type" value="Genomic_DNA"/>
</dbReference>